<accession>A0A5S6QT98</accession>
<evidence type="ECO:0000256" key="4">
    <source>
        <dbReference type="ARBA" id="ARBA00022723"/>
    </source>
</evidence>
<dbReference type="WBParaSite" id="TMUE_2000010359.1">
    <property type="protein sequence ID" value="TMUE_2000010359.1"/>
    <property type="gene ID" value="WBGene00293983"/>
</dbReference>
<dbReference type="Gene3D" id="3.40.50.10130">
    <property type="match status" value="1"/>
</dbReference>
<keyword evidence="6" id="KW-0227">DNA damage</keyword>
<evidence type="ECO:0000256" key="12">
    <source>
        <dbReference type="ARBA" id="ARBA00023254"/>
    </source>
</evidence>
<dbReference type="STRING" id="70415.A0A5S6QT98"/>
<sequence length="556" mass="62566">MFLCICNNRDYLNVIKETTSAGIVKGIRCPLFTARPNNVLEPLVSPDYLRPYSFVLLANLLSRLPFLRVWFYCCAAMLNNDDDIIDLTNCNSSFEASMVGISVDAFVDYSASARELWWEQRPASSDEIPLPTDGESPASLNMKPISDEANSFSGNSEVVATVDLTDEAATRKKCVRRRERASKHSKVPTCASDDLKSNKKAKRACSKQDEAKIPTAERILSLSTILIDPTLSYAQKLEEEIDRNLTASMKKCRSEEYPNYVEARPMVWKNVIGFCRPKTELVLSALNREMDEEVLWIMDAPEFIKLVYNTVNTSPMEFPDVGGSSLPSRTTELENQFRPRKVRITALILNLSDYFNDLRKYEAAIVRSRMVNKDTSLTKSRFPVLSACKVIVSEYEVTQALVRLQMEKSVCCYPVDGLEEVASHAIGTFRAIAEREYKTHRMDVHKFPFLPEGEVAKGVRVDSATGSGYMKVWKQVLQQCFGRSSPEGAEAIAKKYGCPRALLDAYDRLSLQAEKESLLANLVVETKNGFNRRLGETYSKKVFLALTSKDPDLVLS</sequence>
<keyword evidence="4" id="KW-0479">Metal-binding</keyword>
<dbReference type="InterPro" id="IPR042530">
    <property type="entry name" value="EME1/EME2_C"/>
</dbReference>
<evidence type="ECO:0000313" key="14">
    <source>
        <dbReference type="WBParaSite" id="TMUE_2000010359.1"/>
    </source>
</evidence>
<dbReference type="GO" id="GO:0046872">
    <property type="term" value="F:metal ion binding"/>
    <property type="evidence" value="ECO:0007669"/>
    <property type="project" value="UniProtKB-KW"/>
</dbReference>
<keyword evidence="11" id="KW-0539">Nucleus</keyword>
<keyword evidence="9" id="KW-0233">DNA recombination</keyword>
<dbReference type="GO" id="GO:0005634">
    <property type="term" value="C:nucleus"/>
    <property type="evidence" value="ECO:0007669"/>
    <property type="project" value="UniProtKB-SubCell"/>
</dbReference>
<dbReference type="InterPro" id="IPR033310">
    <property type="entry name" value="Mms4/EME1/EME2"/>
</dbReference>
<dbReference type="GO" id="GO:0000712">
    <property type="term" value="P:resolution of meiotic recombination intermediates"/>
    <property type="evidence" value="ECO:0007669"/>
    <property type="project" value="TreeGrafter"/>
</dbReference>
<keyword evidence="13" id="KW-1185">Reference proteome</keyword>
<evidence type="ECO:0000256" key="2">
    <source>
        <dbReference type="ARBA" id="ARBA00004123"/>
    </source>
</evidence>
<dbReference type="GO" id="GO:0048476">
    <property type="term" value="C:Holliday junction resolvase complex"/>
    <property type="evidence" value="ECO:0007669"/>
    <property type="project" value="InterPro"/>
</dbReference>
<dbReference type="Gene3D" id="1.10.150.670">
    <property type="entry name" value="Crossover junction endonuclease EME1, DNA-binding domain"/>
    <property type="match status" value="1"/>
</dbReference>
<evidence type="ECO:0000256" key="9">
    <source>
        <dbReference type="ARBA" id="ARBA00023172"/>
    </source>
</evidence>
<evidence type="ECO:0000313" key="13">
    <source>
        <dbReference type="Proteomes" id="UP000046395"/>
    </source>
</evidence>
<evidence type="ECO:0000256" key="5">
    <source>
        <dbReference type="ARBA" id="ARBA00022759"/>
    </source>
</evidence>
<dbReference type="GO" id="GO:0006302">
    <property type="term" value="P:double-strand break repair"/>
    <property type="evidence" value="ECO:0007669"/>
    <property type="project" value="TreeGrafter"/>
</dbReference>
<keyword evidence="5" id="KW-0255">Endonuclease</keyword>
<organism evidence="13 14">
    <name type="scientific">Trichuris muris</name>
    <name type="common">Mouse whipworm</name>
    <dbReference type="NCBI Taxonomy" id="70415"/>
    <lineage>
        <taxon>Eukaryota</taxon>
        <taxon>Metazoa</taxon>
        <taxon>Ecdysozoa</taxon>
        <taxon>Nematoda</taxon>
        <taxon>Enoplea</taxon>
        <taxon>Dorylaimia</taxon>
        <taxon>Trichinellida</taxon>
        <taxon>Trichuridae</taxon>
        <taxon>Trichuris</taxon>
    </lineage>
</organism>
<name>A0A5S6QT98_TRIMR</name>
<dbReference type="Pfam" id="PF21292">
    <property type="entry name" value="EME1-MUS81_C"/>
    <property type="match status" value="1"/>
</dbReference>
<dbReference type="PANTHER" id="PTHR21077">
    <property type="entry name" value="EME1 PROTEIN"/>
    <property type="match status" value="1"/>
</dbReference>
<dbReference type="AlphaFoldDB" id="A0A5S6QT98"/>
<evidence type="ECO:0000256" key="7">
    <source>
        <dbReference type="ARBA" id="ARBA00022801"/>
    </source>
</evidence>
<dbReference type="GO" id="GO:0008821">
    <property type="term" value="F:crossover junction DNA endonuclease activity"/>
    <property type="evidence" value="ECO:0007669"/>
    <property type="project" value="TreeGrafter"/>
</dbReference>
<evidence type="ECO:0000256" key="8">
    <source>
        <dbReference type="ARBA" id="ARBA00022842"/>
    </source>
</evidence>
<keyword evidence="10" id="KW-0234">DNA repair</keyword>
<dbReference type="GO" id="GO:0031573">
    <property type="term" value="P:mitotic intra-S DNA damage checkpoint signaling"/>
    <property type="evidence" value="ECO:0007669"/>
    <property type="project" value="TreeGrafter"/>
</dbReference>
<comment type="subcellular location">
    <subcellularLocation>
        <location evidence="2">Nucleus</location>
    </subcellularLocation>
</comment>
<dbReference type="Proteomes" id="UP000046395">
    <property type="component" value="Unassembled WGS sequence"/>
</dbReference>
<reference evidence="14" key="1">
    <citation type="submission" date="2019-12" db="UniProtKB">
        <authorList>
            <consortium name="WormBaseParasite"/>
        </authorList>
    </citation>
    <scope>IDENTIFICATION</scope>
</reference>
<comment type="cofactor">
    <cofactor evidence="1">
        <name>Mg(2+)</name>
        <dbReference type="ChEBI" id="CHEBI:18420"/>
    </cofactor>
</comment>
<protein>
    <submittedName>
        <fullName evidence="14">ERCC4 domain-containing protein</fullName>
    </submittedName>
</protein>
<evidence type="ECO:0000256" key="1">
    <source>
        <dbReference type="ARBA" id="ARBA00001946"/>
    </source>
</evidence>
<keyword evidence="7" id="KW-0378">Hydrolase</keyword>
<evidence type="ECO:0000256" key="3">
    <source>
        <dbReference type="ARBA" id="ARBA00022722"/>
    </source>
</evidence>
<proteinExistence type="predicted"/>
<dbReference type="GO" id="GO:0031297">
    <property type="term" value="P:replication fork processing"/>
    <property type="evidence" value="ECO:0007669"/>
    <property type="project" value="TreeGrafter"/>
</dbReference>
<keyword evidence="3" id="KW-0540">Nuclease</keyword>
<keyword evidence="12" id="KW-0469">Meiosis</keyword>
<dbReference type="PANTHER" id="PTHR21077:SF5">
    <property type="entry name" value="CROSSOVER JUNCTION ENDONUCLEASE MMS4"/>
    <property type="match status" value="1"/>
</dbReference>
<evidence type="ECO:0000256" key="10">
    <source>
        <dbReference type="ARBA" id="ARBA00023204"/>
    </source>
</evidence>
<evidence type="ECO:0000256" key="11">
    <source>
        <dbReference type="ARBA" id="ARBA00023242"/>
    </source>
</evidence>
<evidence type="ECO:0000256" key="6">
    <source>
        <dbReference type="ARBA" id="ARBA00022763"/>
    </source>
</evidence>
<keyword evidence="8" id="KW-0460">Magnesium</keyword>